<gene>
    <name evidence="1" type="ORF">NM688_g7735</name>
</gene>
<protein>
    <submittedName>
        <fullName evidence="1">Uncharacterized protein</fullName>
    </submittedName>
</protein>
<proteinExistence type="predicted"/>
<evidence type="ECO:0000313" key="1">
    <source>
        <dbReference type="EMBL" id="KAJ3530249.1"/>
    </source>
</evidence>
<dbReference type="EMBL" id="JANHOG010001889">
    <property type="protein sequence ID" value="KAJ3530249.1"/>
    <property type="molecule type" value="Genomic_DNA"/>
</dbReference>
<dbReference type="Proteomes" id="UP001148662">
    <property type="component" value="Unassembled WGS sequence"/>
</dbReference>
<comment type="caution">
    <text evidence="1">The sequence shown here is derived from an EMBL/GenBank/DDBJ whole genome shotgun (WGS) entry which is preliminary data.</text>
</comment>
<reference evidence="1" key="1">
    <citation type="submission" date="2022-07" db="EMBL/GenBank/DDBJ databases">
        <title>Genome Sequence of Phlebia brevispora.</title>
        <authorList>
            <person name="Buettner E."/>
        </authorList>
    </citation>
    <scope>NUCLEOTIDE SEQUENCE</scope>
    <source>
        <strain evidence="1">MPL23</strain>
    </source>
</reference>
<keyword evidence="2" id="KW-1185">Reference proteome</keyword>
<sequence>MLNQPAAVKLDDDYPVDILGQVPGLAIYTQICSCFSVPDASAHTTIISRLTAGLERLSASFPWVAGQVVNEGKSEGSSGVFKIKALEKIPRLVVKDLRDDPSAPTMDTLRRANFPFRMLDESVIAPRHTLPTLDEITSNLMPVFLIQVTFITGGLLLTS</sequence>
<accession>A0ACC1S203</accession>
<organism evidence="1 2">
    <name type="scientific">Phlebia brevispora</name>
    <dbReference type="NCBI Taxonomy" id="194682"/>
    <lineage>
        <taxon>Eukaryota</taxon>
        <taxon>Fungi</taxon>
        <taxon>Dikarya</taxon>
        <taxon>Basidiomycota</taxon>
        <taxon>Agaricomycotina</taxon>
        <taxon>Agaricomycetes</taxon>
        <taxon>Polyporales</taxon>
        <taxon>Meruliaceae</taxon>
        <taxon>Phlebia</taxon>
    </lineage>
</organism>
<evidence type="ECO:0000313" key="2">
    <source>
        <dbReference type="Proteomes" id="UP001148662"/>
    </source>
</evidence>
<name>A0ACC1S203_9APHY</name>